<evidence type="ECO:0000313" key="4">
    <source>
        <dbReference type="Proteomes" id="UP000315145"/>
    </source>
</evidence>
<feature type="signal peptide" evidence="1">
    <location>
        <begin position="1"/>
        <end position="20"/>
    </location>
</feature>
<dbReference type="Pfam" id="PF07396">
    <property type="entry name" value="Porin_O_P"/>
    <property type="match status" value="1"/>
</dbReference>
<evidence type="ECO:0000313" key="3">
    <source>
        <dbReference type="EMBL" id="TSJ81922.1"/>
    </source>
</evidence>
<protein>
    <submittedName>
        <fullName evidence="2">Porin</fullName>
    </submittedName>
</protein>
<dbReference type="AlphaFoldDB" id="A0A5M7BH09"/>
<dbReference type="Proteomes" id="UP000315145">
    <property type="component" value="Unassembled WGS sequence"/>
</dbReference>
<reference evidence="2 5" key="1">
    <citation type="journal article" date="2015" name="Int. J. Syst. Evol. Microbiol.">
        <title>Algibacter amylolyticus sp. nov., isolated from intertidal sediment.</title>
        <authorList>
            <person name="Zhang D.C."/>
            <person name="Wu J."/>
            <person name="Neuner K."/>
            <person name="Yao J."/>
            <person name="Margesin R."/>
        </authorList>
    </citation>
    <scope>NUCLEOTIDE SEQUENCE [LARGE SCALE GENOMIC DNA]</scope>
    <source>
        <strain evidence="2 5">RU-4-M-4</strain>
    </source>
</reference>
<reference evidence="3 4" key="2">
    <citation type="submission" date="2019-07" db="EMBL/GenBank/DDBJ databases">
        <title>Algibacter marinivivus sp. nov., isolated from the surface of a marine red alga.</title>
        <authorList>
            <person name="Zhong X."/>
            <person name="Xu W."/>
            <person name="Zhang Y."/>
            <person name="Zhang Q."/>
            <person name="Du Z."/>
        </authorList>
    </citation>
    <scope>NUCLEOTIDE SEQUENCE [LARGE SCALE GENOMIC DNA]</scope>
    <source>
        <strain evidence="3 4">RU-4-M-4</strain>
    </source>
</reference>
<gene>
    <name evidence="2" type="ORF">F2B50_02215</name>
    <name evidence="3" type="ORF">FPF71_02215</name>
</gene>
<dbReference type="EMBL" id="VWRS01000001">
    <property type="protein sequence ID" value="KAA5827677.1"/>
    <property type="molecule type" value="Genomic_DNA"/>
</dbReference>
<feature type="chain" id="PRO_5024368719" evidence="1">
    <location>
        <begin position="21"/>
        <end position="397"/>
    </location>
</feature>
<dbReference type="InterPro" id="IPR010870">
    <property type="entry name" value="Porin_O/P"/>
</dbReference>
<dbReference type="InterPro" id="IPR023614">
    <property type="entry name" value="Porin_dom_sf"/>
</dbReference>
<organism evidence="2 5">
    <name type="scientific">Algibacter amylolyticus</name>
    <dbReference type="NCBI Taxonomy" id="1608400"/>
    <lineage>
        <taxon>Bacteria</taxon>
        <taxon>Pseudomonadati</taxon>
        <taxon>Bacteroidota</taxon>
        <taxon>Flavobacteriia</taxon>
        <taxon>Flavobacteriales</taxon>
        <taxon>Flavobacteriaceae</taxon>
        <taxon>Algibacter</taxon>
    </lineage>
</organism>
<proteinExistence type="predicted"/>
<dbReference type="RefSeq" id="WP_144115020.1">
    <property type="nucleotide sequence ID" value="NZ_JACHGE010000001.1"/>
</dbReference>
<dbReference type="OrthoDB" id="5442696at2"/>
<dbReference type="SUPFAM" id="SSF56935">
    <property type="entry name" value="Porins"/>
    <property type="match status" value="1"/>
</dbReference>
<accession>A0A5M7BH09</accession>
<dbReference type="Gene3D" id="2.40.160.10">
    <property type="entry name" value="Porin"/>
    <property type="match status" value="1"/>
</dbReference>
<keyword evidence="1" id="KW-0732">Signal</keyword>
<evidence type="ECO:0000256" key="1">
    <source>
        <dbReference type="SAM" id="SignalP"/>
    </source>
</evidence>
<name>A0A5M7BH09_9FLAO</name>
<evidence type="ECO:0000313" key="2">
    <source>
        <dbReference type="EMBL" id="KAA5827677.1"/>
    </source>
</evidence>
<evidence type="ECO:0000313" key="5">
    <source>
        <dbReference type="Proteomes" id="UP000322315"/>
    </source>
</evidence>
<dbReference type="Proteomes" id="UP000322315">
    <property type="component" value="Unassembled WGS sequence"/>
</dbReference>
<dbReference type="EMBL" id="VMBF01000001">
    <property type="protein sequence ID" value="TSJ81922.1"/>
    <property type="molecule type" value="Genomic_DNA"/>
</dbReference>
<comment type="caution">
    <text evidence="2">The sequence shown here is derived from an EMBL/GenBank/DDBJ whole genome shotgun (WGS) entry which is preliminary data.</text>
</comment>
<reference evidence="2" key="3">
    <citation type="submission" date="2019-09" db="EMBL/GenBank/DDBJ databases">
        <authorList>
            <person name="Zhang D.-C."/>
        </authorList>
    </citation>
    <scope>NUCLEOTIDE SEQUENCE</scope>
    <source>
        <strain evidence="2">RU-4-M-4</strain>
    </source>
</reference>
<keyword evidence="4" id="KW-1185">Reference proteome</keyword>
<sequence>MKTKITLIWVFLFALTSLNAQEVNSGKFGKGLFNLVGQDSSWTMKVGFRFQLLGTSTWNENGPNESNFLVRRSRLKFDGFAFSPKLKYKFELGLSNRDMSGASAFTSNSPRYIMDARIMWNFHENFELWVGQGKLPGNRERVISSGDLQLVDRSRLNSRFNIDRDIGAMLKHHFNVTDKFLINETLSVSQGEGRNVTGINLGGYQYVGRLEFLPFGNFSSKGDYRGSDLKREQKPKLSVGASYEINNDAVRTRSNRGSYMFIDGGTDFHKTNVNTVFVDGMFKYKGYSFMFEYVDRTADNPIAKNTDGTETGDAVQVGNGLNLVTGYLFPSNWEITGRYTDINMDAVSNSNSDDMYTLGLSKYIAGHKLKVQSDISYTNIHGSDNELMFRLQMDIHF</sequence>